<evidence type="ECO:0000256" key="1">
    <source>
        <dbReference type="SAM" id="MobiDB-lite"/>
    </source>
</evidence>
<feature type="compositionally biased region" description="Polar residues" evidence="1">
    <location>
        <begin position="7"/>
        <end position="21"/>
    </location>
</feature>
<dbReference type="AlphaFoldDB" id="A0AAQ3N4S1"/>
<dbReference type="EMBL" id="CP144694">
    <property type="protein sequence ID" value="WVZ02984.1"/>
    <property type="molecule type" value="Genomic_DNA"/>
</dbReference>
<evidence type="ECO:0000313" key="2">
    <source>
        <dbReference type="EMBL" id="WVZ02984.1"/>
    </source>
</evidence>
<sequence length="365" mass="40793">MLLAAGRQTSPMEEMRNSLQPPETPKSYPIKHSINKKIIVGGIAGTEYGFRLEANRSRRLTIRITDDAFGTTVQDNERKVDIKEPLIEEVGFLRYLKGFMLEMSFLRGTLMDLKRRSGAWMIGRLGKNLARKVRIWGMDHLGLTLSEILHMGATKTMSLKGSGERKWMRRQMEIGEVLELGVFSFDIELKNERQSCATKFTEGTKALRPSEWSEAGEPRLGEEDGGCLESPGDVVIVAVDHEDDDTWGDDGAWICIMECVLALTGDAFSDDVTMSVDSGVVCPRVTAHEGRNIAGGSSASSMSDVVDSNFGRPRRCTTTLVKRRTPFVLKRRNPLLRLARKKNGTTFFFSFLEESPRAFPCTNTV</sequence>
<evidence type="ECO:0000313" key="3">
    <source>
        <dbReference type="Proteomes" id="UP001374535"/>
    </source>
</evidence>
<keyword evidence="3" id="KW-1185">Reference proteome</keyword>
<dbReference type="Proteomes" id="UP001374535">
    <property type="component" value="Chromosome 7"/>
</dbReference>
<protein>
    <submittedName>
        <fullName evidence="2">Uncharacterized protein</fullName>
    </submittedName>
</protein>
<organism evidence="2 3">
    <name type="scientific">Vigna mungo</name>
    <name type="common">Black gram</name>
    <name type="synonym">Phaseolus mungo</name>
    <dbReference type="NCBI Taxonomy" id="3915"/>
    <lineage>
        <taxon>Eukaryota</taxon>
        <taxon>Viridiplantae</taxon>
        <taxon>Streptophyta</taxon>
        <taxon>Embryophyta</taxon>
        <taxon>Tracheophyta</taxon>
        <taxon>Spermatophyta</taxon>
        <taxon>Magnoliopsida</taxon>
        <taxon>eudicotyledons</taxon>
        <taxon>Gunneridae</taxon>
        <taxon>Pentapetalae</taxon>
        <taxon>rosids</taxon>
        <taxon>fabids</taxon>
        <taxon>Fabales</taxon>
        <taxon>Fabaceae</taxon>
        <taxon>Papilionoideae</taxon>
        <taxon>50 kb inversion clade</taxon>
        <taxon>NPAAA clade</taxon>
        <taxon>indigoferoid/millettioid clade</taxon>
        <taxon>Phaseoleae</taxon>
        <taxon>Vigna</taxon>
    </lineage>
</organism>
<feature type="region of interest" description="Disordered" evidence="1">
    <location>
        <begin position="1"/>
        <end position="27"/>
    </location>
</feature>
<proteinExistence type="predicted"/>
<accession>A0AAQ3N4S1</accession>
<gene>
    <name evidence="2" type="ORF">V8G54_023790</name>
</gene>
<reference evidence="2 3" key="1">
    <citation type="journal article" date="2023" name="Life. Sci Alliance">
        <title>Evolutionary insights into 3D genome organization and epigenetic landscape of Vigna mungo.</title>
        <authorList>
            <person name="Junaid A."/>
            <person name="Singh B."/>
            <person name="Bhatia S."/>
        </authorList>
    </citation>
    <scope>NUCLEOTIDE SEQUENCE [LARGE SCALE GENOMIC DNA]</scope>
    <source>
        <strain evidence="2">Urdbean</strain>
    </source>
</reference>
<name>A0AAQ3N4S1_VIGMU</name>